<dbReference type="EMBL" id="JAMSHJ010000006">
    <property type="protein sequence ID" value="KAI5393034.1"/>
    <property type="molecule type" value="Genomic_DNA"/>
</dbReference>
<comment type="caution">
    <text evidence="2">The sequence shown here is derived from an EMBL/GenBank/DDBJ whole genome shotgun (WGS) entry which is preliminary data.</text>
</comment>
<dbReference type="Proteomes" id="UP001058974">
    <property type="component" value="Chromosome 6"/>
</dbReference>
<organism evidence="2 3">
    <name type="scientific">Pisum sativum</name>
    <name type="common">Garden pea</name>
    <name type="synonym">Lathyrus oleraceus</name>
    <dbReference type="NCBI Taxonomy" id="3888"/>
    <lineage>
        <taxon>Eukaryota</taxon>
        <taxon>Viridiplantae</taxon>
        <taxon>Streptophyta</taxon>
        <taxon>Embryophyta</taxon>
        <taxon>Tracheophyta</taxon>
        <taxon>Spermatophyta</taxon>
        <taxon>Magnoliopsida</taxon>
        <taxon>eudicotyledons</taxon>
        <taxon>Gunneridae</taxon>
        <taxon>Pentapetalae</taxon>
        <taxon>rosids</taxon>
        <taxon>fabids</taxon>
        <taxon>Fabales</taxon>
        <taxon>Fabaceae</taxon>
        <taxon>Papilionoideae</taxon>
        <taxon>50 kb inversion clade</taxon>
        <taxon>NPAAA clade</taxon>
        <taxon>Hologalegina</taxon>
        <taxon>IRL clade</taxon>
        <taxon>Fabeae</taxon>
        <taxon>Lathyrus</taxon>
    </lineage>
</organism>
<dbReference type="Gramene" id="Psat06G0025600-T1">
    <property type="protein sequence ID" value="KAI5393034.1"/>
    <property type="gene ID" value="KIW84_060256"/>
</dbReference>
<proteinExistence type="predicted"/>
<evidence type="ECO:0000313" key="3">
    <source>
        <dbReference type="Proteomes" id="UP001058974"/>
    </source>
</evidence>
<name>A0A9D4W1U0_PEA</name>
<evidence type="ECO:0000256" key="1">
    <source>
        <dbReference type="SAM" id="MobiDB-lite"/>
    </source>
</evidence>
<sequence length="225" mass="25894">MCDEPASEAGREVRQVVREVRQEAVEGQVGIGRPQRTRNMSERLQECPITSDDVVNNEGELVHYAFYADTGPVNVVEALKDSRWMKAMVDNVKSIEDNGTWSLVEFLKGKKGIDVKWVYKFKLNPTVQKTHWINSIALSHKAKFSLLCKHGQQIHAEAKGISSCSYQEDTEVSQRNTQPCFSMCMPNNIDDEVSRRNYREESWSNDHEDRQHVDYQPDKESDNTR</sequence>
<keyword evidence="3" id="KW-1185">Reference proteome</keyword>
<evidence type="ECO:0000313" key="2">
    <source>
        <dbReference type="EMBL" id="KAI5393034.1"/>
    </source>
</evidence>
<gene>
    <name evidence="2" type="ORF">KIW84_060256</name>
</gene>
<reference evidence="2 3" key="1">
    <citation type="journal article" date="2022" name="Nat. Genet.">
        <title>Improved pea reference genome and pan-genome highlight genomic features and evolutionary characteristics.</title>
        <authorList>
            <person name="Yang T."/>
            <person name="Liu R."/>
            <person name="Luo Y."/>
            <person name="Hu S."/>
            <person name="Wang D."/>
            <person name="Wang C."/>
            <person name="Pandey M.K."/>
            <person name="Ge S."/>
            <person name="Xu Q."/>
            <person name="Li N."/>
            <person name="Li G."/>
            <person name="Huang Y."/>
            <person name="Saxena R.K."/>
            <person name="Ji Y."/>
            <person name="Li M."/>
            <person name="Yan X."/>
            <person name="He Y."/>
            <person name="Liu Y."/>
            <person name="Wang X."/>
            <person name="Xiang C."/>
            <person name="Varshney R.K."/>
            <person name="Ding H."/>
            <person name="Gao S."/>
            <person name="Zong X."/>
        </authorList>
    </citation>
    <scope>NUCLEOTIDE SEQUENCE [LARGE SCALE GENOMIC DNA]</scope>
    <source>
        <strain evidence="2 3">cv. Zhongwan 6</strain>
    </source>
</reference>
<feature type="region of interest" description="Disordered" evidence="1">
    <location>
        <begin position="195"/>
        <end position="225"/>
    </location>
</feature>
<protein>
    <submittedName>
        <fullName evidence="2">Uncharacterized protein</fullName>
    </submittedName>
</protein>
<dbReference type="AlphaFoldDB" id="A0A9D4W1U0"/>
<accession>A0A9D4W1U0</accession>